<feature type="coiled-coil region" evidence="1">
    <location>
        <begin position="416"/>
        <end position="457"/>
    </location>
</feature>
<dbReference type="KEGG" id="spar:SPRG_01278"/>
<feature type="region of interest" description="Disordered" evidence="2">
    <location>
        <begin position="16"/>
        <end position="66"/>
    </location>
</feature>
<dbReference type="OrthoDB" id="78712at2759"/>
<feature type="compositionally biased region" description="Low complexity" evidence="2">
    <location>
        <begin position="50"/>
        <end position="64"/>
    </location>
</feature>
<dbReference type="AlphaFoldDB" id="A0A067CTG9"/>
<keyword evidence="4" id="KW-1185">Reference proteome</keyword>
<proteinExistence type="predicted"/>
<dbReference type="EMBL" id="KK583191">
    <property type="protein sequence ID" value="KDO34004.1"/>
    <property type="molecule type" value="Genomic_DNA"/>
</dbReference>
<evidence type="ECO:0000256" key="1">
    <source>
        <dbReference type="SAM" id="Coils"/>
    </source>
</evidence>
<accession>A0A067CTG9</accession>
<reference evidence="3 4" key="1">
    <citation type="journal article" date="2013" name="PLoS Genet.">
        <title>Distinctive expansion of potential virulence genes in the genome of the oomycete fish pathogen Saprolegnia parasitica.</title>
        <authorList>
            <person name="Jiang R.H."/>
            <person name="de Bruijn I."/>
            <person name="Haas B.J."/>
            <person name="Belmonte R."/>
            <person name="Lobach L."/>
            <person name="Christie J."/>
            <person name="van den Ackerveken G."/>
            <person name="Bottin A."/>
            <person name="Bulone V."/>
            <person name="Diaz-Moreno S.M."/>
            <person name="Dumas B."/>
            <person name="Fan L."/>
            <person name="Gaulin E."/>
            <person name="Govers F."/>
            <person name="Grenville-Briggs L.J."/>
            <person name="Horner N.R."/>
            <person name="Levin J.Z."/>
            <person name="Mammella M."/>
            <person name="Meijer H.J."/>
            <person name="Morris P."/>
            <person name="Nusbaum C."/>
            <person name="Oome S."/>
            <person name="Phillips A.J."/>
            <person name="van Rooyen D."/>
            <person name="Rzeszutek E."/>
            <person name="Saraiva M."/>
            <person name="Secombes C.J."/>
            <person name="Seidl M.F."/>
            <person name="Snel B."/>
            <person name="Stassen J.H."/>
            <person name="Sykes S."/>
            <person name="Tripathy S."/>
            <person name="van den Berg H."/>
            <person name="Vega-Arreguin J.C."/>
            <person name="Wawra S."/>
            <person name="Young S.K."/>
            <person name="Zeng Q."/>
            <person name="Dieguez-Uribeondo J."/>
            <person name="Russ C."/>
            <person name="Tyler B.M."/>
            <person name="van West P."/>
        </authorList>
    </citation>
    <scope>NUCLEOTIDE SEQUENCE [LARGE SCALE GENOMIC DNA]</scope>
    <source>
        <strain evidence="3 4">CBS 223.65</strain>
    </source>
</reference>
<sequence length="478" mass="54416">MLANLEHESRWLSEKDPALDRARGSANVTHDGNSLSLDQRPRFTPARVQPSSASSSRKSSTRPSLEWAHVHKADAETAELVGTTKKNLSQDNHALLARTRQDLLSQRQRELNDILLRNEHQMELEKQSLVDRLSVESKLRRAALQAELDEERSRIIREIEAAHHAEEDKVEDEARATLARELQAERDISARKLLASREALLAQLRAEALQRHEREMREELEKLEDALSMGSKLRLDQLQQQLTHRAQTKLRDVEDRAKVALEEEMETLSSKHATQLTTKVHAMQSHLAEQHRVEVARLQHKLSIDETRVLNDLTELQVAYENEFAARLVTVRASLEADLAQRTEVYLRAQRAEVATAIESATAHFHQRLERLRRELRLVAGKVPPSTRLHTVQTLADVATWVDAVASEVADVAGQQAGLLDTLEKLAKQLVAARREKADLEAEVQRVILQLDEKDRACQQLYLANESLLQRFREPTKP</sequence>
<protein>
    <submittedName>
        <fullName evidence="3">Uncharacterized protein</fullName>
    </submittedName>
</protein>
<evidence type="ECO:0000256" key="2">
    <source>
        <dbReference type="SAM" id="MobiDB-lite"/>
    </source>
</evidence>
<gene>
    <name evidence="3" type="ORF">SPRG_01278</name>
</gene>
<name>A0A067CTG9_SAPPC</name>
<dbReference type="GeneID" id="24123876"/>
<evidence type="ECO:0000313" key="4">
    <source>
        <dbReference type="Proteomes" id="UP000030745"/>
    </source>
</evidence>
<dbReference type="RefSeq" id="XP_012194890.1">
    <property type="nucleotide sequence ID" value="XM_012339500.1"/>
</dbReference>
<organism evidence="3 4">
    <name type="scientific">Saprolegnia parasitica (strain CBS 223.65)</name>
    <dbReference type="NCBI Taxonomy" id="695850"/>
    <lineage>
        <taxon>Eukaryota</taxon>
        <taxon>Sar</taxon>
        <taxon>Stramenopiles</taxon>
        <taxon>Oomycota</taxon>
        <taxon>Saprolegniomycetes</taxon>
        <taxon>Saprolegniales</taxon>
        <taxon>Saprolegniaceae</taxon>
        <taxon>Saprolegnia</taxon>
    </lineage>
</organism>
<dbReference type="VEuPathDB" id="FungiDB:SPRG_01278"/>
<feature type="compositionally biased region" description="Polar residues" evidence="2">
    <location>
        <begin position="26"/>
        <end position="37"/>
    </location>
</feature>
<dbReference type="Proteomes" id="UP000030745">
    <property type="component" value="Unassembled WGS sequence"/>
</dbReference>
<evidence type="ECO:0000313" key="3">
    <source>
        <dbReference type="EMBL" id="KDO34004.1"/>
    </source>
</evidence>
<dbReference type="OMA" id="YDSKKHM"/>
<keyword evidence="1" id="KW-0175">Coiled coil</keyword>